<accession>A0AAP2XQE0</accession>
<reference evidence="3" key="1">
    <citation type="journal article" date="2019" name="Nat. Med.">
        <title>A library of human gut bacterial isolates paired with longitudinal multiomics data enables mechanistic microbiome research.</title>
        <authorList>
            <person name="Poyet M."/>
            <person name="Groussin M."/>
            <person name="Gibbons S.M."/>
            <person name="Avila-Pacheco J."/>
            <person name="Jiang X."/>
            <person name="Kearney S.M."/>
            <person name="Perrotta A.R."/>
            <person name="Berdy B."/>
            <person name="Zhao S."/>
            <person name="Lieberman T.D."/>
            <person name="Swanson P.K."/>
            <person name="Smith M."/>
            <person name="Roesemann S."/>
            <person name="Alexander J.E."/>
            <person name="Rich S.A."/>
            <person name="Livny J."/>
            <person name="Vlamakis H."/>
            <person name="Clish C."/>
            <person name="Bullock K."/>
            <person name="Deik A."/>
            <person name="Scott J."/>
            <person name="Pierce K.A."/>
            <person name="Xavier R.J."/>
            <person name="Alm E.J."/>
        </authorList>
    </citation>
    <scope>NUCLEOTIDE SEQUENCE</scope>
    <source>
        <strain evidence="3">BIOML-A12</strain>
    </source>
</reference>
<dbReference type="EMBL" id="WWTN01000006">
    <property type="protein sequence ID" value="MZH55129.1"/>
    <property type="molecule type" value="Genomic_DNA"/>
</dbReference>
<dbReference type="Pfam" id="PF13310">
    <property type="entry name" value="Virulence_RhuM"/>
    <property type="match status" value="1"/>
</dbReference>
<dbReference type="EMBL" id="JAKTMA010000004">
    <property type="protein sequence ID" value="MCR0231822.1"/>
    <property type="molecule type" value="Genomic_DNA"/>
</dbReference>
<evidence type="ECO:0000259" key="1">
    <source>
        <dbReference type="PROSITE" id="PS51459"/>
    </source>
</evidence>
<evidence type="ECO:0000313" key="4">
    <source>
        <dbReference type="Proteomes" id="UP001203972"/>
    </source>
</evidence>
<feature type="domain" description="Fido" evidence="1">
    <location>
        <begin position="179"/>
        <end position="318"/>
    </location>
</feature>
<dbReference type="PROSITE" id="PS51459">
    <property type="entry name" value="FIDO"/>
    <property type="match status" value="1"/>
</dbReference>
<name>A0AAP2XQE0_CLOIN</name>
<dbReference type="RefSeq" id="WP_008816843.1">
    <property type="nucleotide sequence ID" value="NZ_AP025565.1"/>
</dbReference>
<dbReference type="PANTHER" id="PTHR35810:SF1">
    <property type="entry name" value="CYTOPLASMIC PROTEIN"/>
    <property type="match status" value="1"/>
</dbReference>
<dbReference type="Proteomes" id="UP001203972">
    <property type="component" value="Unassembled WGS sequence"/>
</dbReference>
<evidence type="ECO:0000313" key="3">
    <source>
        <dbReference type="EMBL" id="MZH55129.1"/>
    </source>
</evidence>
<gene>
    <name evidence="3" type="ORF">GT664_04960</name>
    <name evidence="2" type="ORF">MKC95_03465</name>
</gene>
<reference evidence="2" key="2">
    <citation type="journal article" date="2022" name="Clin. Infect. Dis.">
        <title>Association between Clostridium innocuum and antibiotic-associated diarrhea in adults and children: A cross-sectional study and comparative genomics analysis.</title>
        <authorList>
            <person name="Cherny K.E."/>
            <person name="Muscat E.B."/>
            <person name="Balaji A."/>
            <person name="Mukherjee J."/>
            <person name="Ozer E.A."/>
            <person name="Angarone M.P."/>
            <person name="Hauser A.R."/>
            <person name="Sichel J.S."/>
            <person name="Amponsah E."/>
            <person name="Kociolek L.K."/>
        </authorList>
    </citation>
    <scope>NUCLEOTIDE SEQUENCE</scope>
    <source>
        <strain evidence="2">NU1-AC-029v</strain>
    </source>
</reference>
<comment type="caution">
    <text evidence="2">The sequence shown here is derived from an EMBL/GenBank/DDBJ whole genome shotgun (WGS) entry which is preliminary data.</text>
</comment>
<sequence>MVENFKNRDLNVVVFKDGELQLDVSVCPEENTVWLNRMQISMLFDRDIKTIGRHINNIFKEKELDKEAVVAKYATTAADGKTYQVDNYNLDVIISVGYRVKSQRGIEFRKWANGILKDYMVQGYAVNEKRLQYLNKTIRLQSGIIAGIAGIDADSVLQVVEEYTAALELLDSYDHQSLKKPDGTKCVYQLTYEESREFIDKMSFDSDVFGVEKEPGKVAGILAAVYQDVFSQEVYPTLEEKAANLLYFLIKDHPFADGCKRIAAALFLEFLNKNNALLHNGEKIISDSALVAITLMVAESKPEEKEIMIALVMNFLIKN</sequence>
<dbReference type="InterPro" id="IPR003812">
    <property type="entry name" value="Fido"/>
</dbReference>
<dbReference type="InterPro" id="IPR053737">
    <property type="entry name" value="Type_II_TA_Toxin"/>
</dbReference>
<dbReference type="PANTHER" id="PTHR35810">
    <property type="entry name" value="CYTOPLASMIC PROTEIN-RELATED"/>
    <property type="match status" value="1"/>
</dbReference>
<proteinExistence type="predicted"/>
<evidence type="ECO:0000313" key="2">
    <source>
        <dbReference type="EMBL" id="MCR0231822.1"/>
    </source>
</evidence>
<dbReference type="Pfam" id="PF02661">
    <property type="entry name" value="Fic"/>
    <property type="match status" value="1"/>
</dbReference>
<dbReference type="InterPro" id="IPR011204">
    <property type="entry name" value="Virulence_RhuM-like"/>
</dbReference>
<organism evidence="2 4">
    <name type="scientific">Clostridium innocuum</name>
    <dbReference type="NCBI Taxonomy" id="1522"/>
    <lineage>
        <taxon>Bacteria</taxon>
        <taxon>Bacillati</taxon>
        <taxon>Bacillota</taxon>
        <taxon>Clostridia</taxon>
        <taxon>Eubacteriales</taxon>
        <taxon>Clostridiaceae</taxon>
        <taxon>Clostridium</taxon>
    </lineage>
</organism>
<protein>
    <submittedName>
        <fullName evidence="3">Phosphoribosylaminoimidazolesuccinocarboxamide synthase</fullName>
    </submittedName>
    <submittedName>
        <fullName evidence="2">Virulence RhuM family protein</fullName>
    </submittedName>
</protein>
<dbReference type="Gene3D" id="1.20.120.1870">
    <property type="entry name" value="Fic/DOC protein, Fido domain"/>
    <property type="match status" value="1"/>
</dbReference>
<dbReference type="Proteomes" id="UP000604383">
    <property type="component" value="Unassembled WGS sequence"/>
</dbReference>
<dbReference type="AlphaFoldDB" id="A0AAP2XQE0"/>